<reference evidence="3" key="1">
    <citation type="journal article" date="2013" name="Proc. Natl. Acad. Sci. U.S.A.">
        <title>Genome structure and metabolic features in the red seaweed Chondrus crispus shed light on evolution of the Archaeplastida.</title>
        <authorList>
            <person name="Collen J."/>
            <person name="Porcel B."/>
            <person name="Carre W."/>
            <person name="Ball S.G."/>
            <person name="Chaparro C."/>
            <person name="Tonon T."/>
            <person name="Barbeyron T."/>
            <person name="Michel G."/>
            <person name="Noel B."/>
            <person name="Valentin K."/>
            <person name="Elias M."/>
            <person name="Artiguenave F."/>
            <person name="Arun A."/>
            <person name="Aury J.M."/>
            <person name="Barbosa-Neto J.F."/>
            <person name="Bothwell J.H."/>
            <person name="Bouget F.Y."/>
            <person name="Brillet L."/>
            <person name="Cabello-Hurtado F."/>
            <person name="Capella-Gutierrez S."/>
            <person name="Charrier B."/>
            <person name="Cladiere L."/>
            <person name="Cock J.M."/>
            <person name="Coelho S.M."/>
            <person name="Colleoni C."/>
            <person name="Czjzek M."/>
            <person name="Da Silva C."/>
            <person name="Delage L."/>
            <person name="Denoeud F."/>
            <person name="Deschamps P."/>
            <person name="Dittami S.M."/>
            <person name="Gabaldon T."/>
            <person name="Gachon C.M."/>
            <person name="Groisillier A."/>
            <person name="Herve C."/>
            <person name="Jabbari K."/>
            <person name="Katinka M."/>
            <person name="Kloareg B."/>
            <person name="Kowalczyk N."/>
            <person name="Labadie K."/>
            <person name="Leblanc C."/>
            <person name="Lopez P.J."/>
            <person name="McLachlan D.H."/>
            <person name="Meslet-Cladiere L."/>
            <person name="Moustafa A."/>
            <person name="Nehr Z."/>
            <person name="Nyvall Collen P."/>
            <person name="Panaud O."/>
            <person name="Partensky F."/>
            <person name="Poulain J."/>
            <person name="Rensing S.A."/>
            <person name="Rousvoal S."/>
            <person name="Samson G."/>
            <person name="Symeonidi A."/>
            <person name="Weissenbach J."/>
            <person name="Zambounis A."/>
            <person name="Wincker P."/>
            <person name="Boyen C."/>
        </authorList>
    </citation>
    <scope>NUCLEOTIDE SEQUENCE [LARGE SCALE GENOMIC DNA]</scope>
    <source>
        <strain evidence="3">cv. Stackhouse</strain>
    </source>
</reference>
<evidence type="ECO:0000313" key="2">
    <source>
        <dbReference type="EMBL" id="CDF33729.1"/>
    </source>
</evidence>
<gene>
    <name evidence="2" type="ORF">CHC_T00010090001</name>
</gene>
<dbReference type="SUPFAM" id="SSF51735">
    <property type="entry name" value="NAD(P)-binding Rossmann-fold domains"/>
    <property type="match status" value="1"/>
</dbReference>
<name>R7Q6R4_CHOCR</name>
<dbReference type="GO" id="GO:0016491">
    <property type="term" value="F:oxidoreductase activity"/>
    <property type="evidence" value="ECO:0007669"/>
    <property type="project" value="UniProtKB-KW"/>
</dbReference>
<keyword evidence="1" id="KW-0560">Oxidoreductase</keyword>
<dbReference type="STRING" id="2769.R7Q6R4"/>
<protein>
    <submittedName>
        <fullName evidence="2">Retinol Dehydrogenase</fullName>
    </submittedName>
</protein>
<evidence type="ECO:0000256" key="1">
    <source>
        <dbReference type="ARBA" id="ARBA00023002"/>
    </source>
</evidence>
<dbReference type="RefSeq" id="XP_005713548.1">
    <property type="nucleotide sequence ID" value="XM_005713491.1"/>
</dbReference>
<sequence length="353" mass="38611">MPQSTAEYLGGYIRLIGDTLSQRFVNRSPPQGHALFHSSSGYLRGKVALVTGANTGIGFETSRSLAAAGATVVLACRNRGKAEAAAQAIRLAVPDANIQIENLDLSSLSSVRDCVHTFASRTASAAAPRPLHILVLNGGVMGAPQSSPETHFFVNHVGHALLTLLLLPNLLAAQNETTRVVLVSSLTSVISDLRWNDLDFKARKYNWMTAYANSKLAMLLFMKALVRRLGSAPITVNAVHPGEATSDVARYLGRVWMWLHQNVGKFFLLSTAESARTSVYVAGAKEIGKDTGHMFHRVWHKMEIPERLLDEEDVERLWEVTLAMAEVRTEDLDMLTRIALAHGVDKTLIRVPP</sequence>
<dbReference type="PANTHER" id="PTHR43157">
    <property type="entry name" value="PHOSPHATIDYLINOSITOL-GLYCAN BIOSYNTHESIS CLASS F PROTEIN-RELATED"/>
    <property type="match status" value="1"/>
</dbReference>
<dbReference type="KEGG" id="ccp:CHC_T00010090001"/>
<dbReference type="Gramene" id="CDF33729">
    <property type="protein sequence ID" value="CDF33729"/>
    <property type="gene ID" value="CHC_T00010090001"/>
</dbReference>
<dbReference type="EMBL" id="HG001656">
    <property type="protein sequence ID" value="CDF33729.1"/>
    <property type="molecule type" value="Genomic_DNA"/>
</dbReference>
<proteinExistence type="predicted"/>
<dbReference type="AlphaFoldDB" id="R7Q6R4"/>
<dbReference type="PRINTS" id="PR00081">
    <property type="entry name" value="GDHRDH"/>
</dbReference>
<dbReference type="GeneID" id="17321264"/>
<dbReference type="OrthoDB" id="191139at2759"/>
<dbReference type="Pfam" id="PF00106">
    <property type="entry name" value="adh_short"/>
    <property type="match status" value="1"/>
</dbReference>
<dbReference type="OMA" id="RSWFHYI"/>
<organism evidence="2 3">
    <name type="scientific">Chondrus crispus</name>
    <name type="common">Carrageen Irish moss</name>
    <name type="synonym">Polymorpha crispa</name>
    <dbReference type="NCBI Taxonomy" id="2769"/>
    <lineage>
        <taxon>Eukaryota</taxon>
        <taxon>Rhodophyta</taxon>
        <taxon>Florideophyceae</taxon>
        <taxon>Rhodymeniophycidae</taxon>
        <taxon>Gigartinales</taxon>
        <taxon>Gigartinaceae</taxon>
        <taxon>Chondrus</taxon>
    </lineage>
</organism>
<keyword evidence="3" id="KW-1185">Reference proteome</keyword>
<dbReference type="Gene3D" id="3.40.50.720">
    <property type="entry name" value="NAD(P)-binding Rossmann-like Domain"/>
    <property type="match status" value="1"/>
</dbReference>
<dbReference type="InterPro" id="IPR036291">
    <property type="entry name" value="NAD(P)-bd_dom_sf"/>
</dbReference>
<accession>R7Q6R4</accession>
<dbReference type="InterPro" id="IPR002347">
    <property type="entry name" value="SDR_fam"/>
</dbReference>
<dbReference type="Proteomes" id="UP000012073">
    <property type="component" value="Unassembled WGS sequence"/>
</dbReference>
<evidence type="ECO:0000313" key="3">
    <source>
        <dbReference type="Proteomes" id="UP000012073"/>
    </source>
</evidence>
<dbReference type="PANTHER" id="PTHR43157:SF31">
    <property type="entry name" value="PHOSPHATIDYLINOSITOL-GLYCAN BIOSYNTHESIS CLASS F PROTEIN"/>
    <property type="match status" value="1"/>
</dbReference>